<sequence length="290" mass="32213">MFAKVLSETYSTSSTLVLSSKVIVWNLTSNGVEAPRTTGSNSLGTVTERQRKPLPQDSQKAEEEACQKQFCVAIVPENVSKPLYDDLIHEQECLRKEGREQRRDFFLTTQKPFRFHKREEKKRERLKEEMASANKSEKTESVCVRKPIPKAVSEPRLSEQLKGAAKEDWHSSASSGDSESLLSTHSKAGTQHIQTRSAQKSKSKMLGYLDQKLSFRPKTNTAVPDFDKLYQAFQQKGNGGSREERCHSLLISGAKGPQGAGECKVDEAAQNQVSTYEQGSSNESPGNGPS</sequence>
<dbReference type="PANTHER" id="PTHR21501">
    <property type="entry name" value="PROTEIN FAM-161"/>
    <property type="match status" value="1"/>
</dbReference>
<dbReference type="PANTHER" id="PTHR21501:SF4">
    <property type="entry name" value="PROTEIN FAM161B"/>
    <property type="match status" value="1"/>
</dbReference>
<accession>A0A9R0AV81</accession>
<protein>
    <submittedName>
        <fullName evidence="4">Protein FAM161B-like</fullName>
    </submittedName>
</protein>
<dbReference type="Pfam" id="PF10595">
    <property type="entry name" value="FAM161A_B"/>
    <property type="match status" value="1"/>
</dbReference>
<name>A0A9R0AV81_CYPCA</name>
<reference evidence="4" key="1">
    <citation type="submission" date="2025-08" db="UniProtKB">
        <authorList>
            <consortium name="RefSeq"/>
        </authorList>
    </citation>
    <scope>IDENTIFICATION</scope>
    <source>
        <tissue evidence="4">Muscle</tissue>
    </source>
</reference>
<dbReference type="GO" id="GO:0044782">
    <property type="term" value="P:cilium organization"/>
    <property type="evidence" value="ECO:0007669"/>
    <property type="project" value="TreeGrafter"/>
</dbReference>
<proteinExistence type="inferred from homology"/>
<evidence type="ECO:0000256" key="1">
    <source>
        <dbReference type="ARBA" id="ARBA00006663"/>
    </source>
</evidence>
<feature type="compositionally biased region" description="Polar residues" evidence="3">
    <location>
        <begin position="187"/>
        <end position="200"/>
    </location>
</feature>
<keyword evidence="2" id="KW-0175">Coiled coil</keyword>
<dbReference type="RefSeq" id="XP_042611530.1">
    <property type="nucleotide sequence ID" value="XM_042755596.1"/>
</dbReference>
<dbReference type="InterPro" id="IPR019579">
    <property type="entry name" value="FAM161A/B"/>
</dbReference>
<dbReference type="KEGG" id="ccar:109089246"/>
<feature type="compositionally biased region" description="Basic and acidic residues" evidence="3">
    <location>
        <begin position="156"/>
        <end position="170"/>
    </location>
</feature>
<feature type="region of interest" description="Disordered" evidence="3">
    <location>
        <begin position="154"/>
        <end position="203"/>
    </location>
</feature>
<feature type="region of interest" description="Disordered" evidence="3">
    <location>
        <begin position="34"/>
        <end position="58"/>
    </location>
</feature>
<evidence type="ECO:0000313" key="4">
    <source>
        <dbReference type="RefSeq" id="XP_042611530.1"/>
    </source>
</evidence>
<dbReference type="OrthoDB" id="10517125at2759"/>
<organism evidence="4">
    <name type="scientific">Cyprinus carpio</name>
    <name type="common">Common carp</name>
    <dbReference type="NCBI Taxonomy" id="7962"/>
    <lineage>
        <taxon>Eukaryota</taxon>
        <taxon>Metazoa</taxon>
        <taxon>Chordata</taxon>
        <taxon>Craniata</taxon>
        <taxon>Vertebrata</taxon>
        <taxon>Euteleostomi</taxon>
        <taxon>Actinopterygii</taxon>
        <taxon>Neopterygii</taxon>
        <taxon>Teleostei</taxon>
        <taxon>Ostariophysi</taxon>
        <taxon>Cypriniformes</taxon>
        <taxon>Cyprinidae</taxon>
        <taxon>Cyprininae</taxon>
        <taxon>Cyprinus</taxon>
    </lineage>
</organism>
<dbReference type="Proteomes" id="UP001155660">
    <property type="component" value="Unplaced"/>
</dbReference>
<feature type="region of interest" description="Disordered" evidence="3">
    <location>
        <begin position="252"/>
        <end position="290"/>
    </location>
</feature>
<gene>
    <name evidence="4" type="primary">LOC109089246</name>
</gene>
<dbReference type="GO" id="GO:0005856">
    <property type="term" value="C:cytoskeleton"/>
    <property type="evidence" value="ECO:0007669"/>
    <property type="project" value="UniProtKB-ARBA"/>
</dbReference>
<dbReference type="AlphaFoldDB" id="A0A9R0AV81"/>
<evidence type="ECO:0000256" key="3">
    <source>
        <dbReference type="SAM" id="MobiDB-lite"/>
    </source>
</evidence>
<feature type="compositionally biased region" description="Polar residues" evidence="3">
    <location>
        <begin position="269"/>
        <end position="278"/>
    </location>
</feature>
<feature type="compositionally biased region" description="Low complexity" evidence="3">
    <location>
        <begin position="171"/>
        <end position="186"/>
    </location>
</feature>
<dbReference type="GeneID" id="109089246"/>
<comment type="similarity">
    <text evidence="1">Belongs to the FAM161 family.</text>
</comment>
<feature type="compositionally biased region" description="Polar residues" evidence="3">
    <location>
        <begin position="34"/>
        <end position="47"/>
    </location>
</feature>
<dbReference type="GO" id="GO:0005929">
    <property type="term" value="C:cilium"/>
    <property type="evidence" value="ECO:0007669"/>
    <property type="project" value="TreeGrafter"/>
</dbReference>
<feature type="compositionally biased region" description="Low complexity" evidence="3">
    <location>
        <begin position="279"/>
        <end position="290"/>
    </location>
</feature>
<dbReference type="InterPro" id="IPR051655">
    <property type="entry name" value="FAM161"/>
</dbReference>
<evidence type="ECO:0000256" key="2">
    <source>
        <dbReference type="ARBA" id="ARBA00023054"/>
    </source>
</evidence>